<keyword evidence="3" id="KW-1185">Reference proteome</keyword>
<sequence length="260" mass="28869">MVNLRQARHTTFTRALPSATAGFTLQAHFEVQWKPRVGRRRQRHPENALYELVTTAAAQSISGLSADRLDAAQDAILAALGRLTRAAQHDVQVLNATVTLRLPEDQQRQLHAYYEQYRQEELADQLQRLTLARLAEFRSTVLSDPAAAMAYWFMTHPEDVDPEAYRKIEQLHQSIARHDSSLGWLRGAKILEDFVHELAPREKAAVVQLLADALAKFGHPVQAQELRAAVSPPLPVASDAGHSDSAGAAARPVEDQPIES</sequence>
<organism evidence="2 3">
    <name type="scientific">Crossiella equi</name>
    <dbReference type="NCBI Taxonomy" id="130796"/>
    <lineage>
        <taxon>Bacteria</taxon>
        <taxon>Bacillati</taxon>
        <taxon>Actinomycetota</taxon>
        <taxon>Actinomycetes</taxon>
        <taxon>Pseudonocardiales</taxon>
        <taxon>Pseudonocardiaceae</taxon>
        <taxon>Crossiella</taxon>
    </lineage>
</organism>
<dbReference type="EMBL" id="JAGIOO010000001">
    <property type="protein sequence ID" value="MBP2477729.1"/>
    <property type="molecule type" value="Genomic_DNA"/>
</dbReference>
<evidence type="ECO:0000313" key="2">
    <source>
        <dbReference type="EMBL" id="MBP2477729.1"/>
    </source>
</evidence>
<gene>
    <name evidence="2" type="ORF">JOF53_006601</name>
</gene>
<accession>A0ABS5ANF8</accession>
<evidence type="ECO:0000256" key="1">
    <source>
        <dbReference type="SAM" id="MobiDB-lite"/>
    </source>
</evidence>
<protein>
    <submittedName>
        <fullName evidence="2">Uncharacterized protein</fullName>
    </submittedName>
</protein>
<dbReference type="RefSeq" id="WP_086788569.1">
    <property type="nucleotide sequence ID" value="NZ_JAGIOO010000001.1"/>
</dbReference>
<feature type="region of interest" description="Disordered" evidence="1">
    <location>
        <begin position="232"/>
        <end position="260"/>
    </location>
</feature>
<name>A0ABS5ANF8_9PSEU</name>
<feature type="compositionally biased region" description="Low complexity" evidence="1">
    <location>
        <begin position="237"/>
        <end position="250"/>
    </location>
</feature>
<comment type="caution">
    <text evidence="2">The sequence shown here is derived from an EMBL/GenBank/DDBJ whole genome shotgun (WGS) entry which is preliminary data.</text>
</comment>
<reference evidence="2 3" key="1">
    <citation type="submission" date="2021-03" db="EMBL/GenBank/DDBJ databases">
        <title>Sequencing the genomes of 1000 actinobacteria strains.</title>
        <authorList>
            <person name="Klenk H.-P."/>
        </authorList>
    </citation>
    <scope>NUCLEOTIDE SEQUENCE [LARGE SCALE GENOMIC DNA]</scope>
    <source>
        <strain evidence="2 3">DSM 44580</strain>
    </source>
</reference>
<proteinExistence type="predicted"/>
<dbReference type="Proteomes" id="UP001519363">
    <property type="component" value="Unassembled WGS sequence"/>
</dbReference>
<evidence type="ECO:0000313" key="3">
    <source>
        <dbReference type="Proteomes" id="UP001519363"/>
    </source>
</evidence>